<keyword evidence="2" id="KW-0503">Monooxygenase</keyword>
<feature type="domain" description="ABM" evidence="1">
    <location>
        <begin position="1"/>
        <end position="91"/>
    </location>
</feature>
<dbReference type="Pfam" id="PF03992">
    <property type="entry name" value="ABM"/>
    <property type="match status" value="1"/>
</dbReference>
<dbReference type="EMBL" id="JAPWIJ010000012">
    <property type="protein sequence ID" value="MCZ4521595.1"/>
    <property type="molecule type" value="Genomic_DNA"/>
</dbReference>
<dbReference type="GO" id="GO:0004497">
    <property type="term" value="F:monooxygenase activity"/>
    <property type="evidence" value="ECO:0007669"/>
    <property type="project" value="UniProtKB-KW"/>
</dbReference>
<proteinExistence type="predicted"/>
<gene>
    <name evidence="2" type="ORF">O4220_24005</name>
</gene>
<dbReference type="InterPro" id="IPR050744">
    <property type="entry name" value="AI-2_Isomerase_LsrG"/>
</dbReference>
<comment type="caution">
    <text evidence="2">The sequence shown here is derived from an EMBL/GenBank/DDBJ whole genome shotgun (WGS) entry which is preliminary data.</text>
</comment>
<dbReference type="PANTHER" id="PTHR33336">
    <property type="entry name" value="QUINOL MONOOXYGENASE YGIN-RELATED"/>
    <property type="match status" value="1"/>
</dbReference>
<evidence type="ECO:0000313" key="3">
    <source>
        <dbReference type="Proteomes" id="UP001081071"/>
    </source>
</evidence>
<dbReference type="RefSeq" id="WP_245154485.1">
    <property type="nucleotide sequence ID" value="NZ_JAPWIJ010000012.1"/>
</dbReference>
<keyword evidence="3" id="KW-1185">Reference proteome</keyword>
<evidence type="ECO:0000259" key="1">
    <source>
        <dbReference type="PROSITE" id="PS51725"/>
    </source>
</evidence>
<protein>
    <submittedName>
        <fullName evidence="2">Quinol monooxygenase</fullName>
    </submittedName>
</protein>
<sequence>MNLLVSVSVKPDKREKFIGAIVENAVSSVRDEPGCHQFDVFEDESTPNHFFYYERYTDRAAFDAHKASPHFAAWREIAEDVIVPGSQHNTFGSSVTTVIASESV</sequence>
<dbReference type="InterPro" id="IPR011008">
    <property type="entry name" value="Dimeric_a/b-barrel"/>
</dbReference>
<dbReference type="InterPro" id="IPR007138">
    <property type="entry name" value="ABM_dom"/>
</dbReference>
<evidence type="ECO:0000313" key="2">
    <source>
        <dbReference type="EMBL" id="MCZ4521595.1"/>
    </source>
</evidence>
<dbReference type="PROSITE" id="PS51725">
    <property type="entry name" value="ABM"/>
    <property type="match status" value="1"/>
</dbReference>
<organism evidence="2 3">
    <name type="scientific">Rhodococcus ruber</name>
    <dbReference type="NCBI Taxonomy" id="1830"/>
    <lineage>
        <taxon>Bacteria</taxon>
        <taxon>Bacillati</taxon>
        <taxon>Actinomycetota</taxon>
        <taxon>Actinomycetes</taxon>
        <taxon>Mycobacteriales</taxon>
        <taxon>Nocardiaceae</taxon>
        <taxon>Rhodococcus</taxon>
    </lineage>
</organism>
<accession>A0ABT4MKS7</accession>
<dbReference type="Gene3D" id="3.30.70.100">
    <property type="match status" value="1"/>
</dbReference>
<reference evidence="2" key="1">
    <citation type="submission" date="2022-12" db="EMBL/GenBank/DDBJ databases">
        <authorList>
            <person name="Krivoruchko A.V."/>
            <person name="Elkin A."/>
        </authorList>
    </citation>
    <scope>NUCLEOTIDE SEQUENCE</scope>
    <source>
        <strain evidence="2">IEGM 1391</strain>
    </source>
</reference>
<dbReference type="PANTHER" id="PTHR33336:SF1">
    <property type="entry name" value="(4S)-4-HYDROXY-5-PHOSPHONOOXYPENTANE-2,3-DIONE ISOMERASE"/>
    <property type="match status" value="1"/>
</dbReference>
<keyword evidence="2" id="KW-0560">Oxidoreductase</keyword>
<name>A0ABT4MKS7_9NOCA</name>
<dbReference type="Proteomes" id="UP001081071">
    <property type="component" value="Unassembled WGS sequence"/>
</dbReference>
<dbReference type="SUPFAM" id="SSF54909">
    <property type="entry name" value="Dimeric alpha+beta barrel"/>
    <property type="match status" value="1"/>
</dbReference>